<dbReference type="Proteomes" id="UP000223759">
    <property type="component" value="Unassembled WGS sequence"/>
</dbReference>
<dbReference type="EMBL" id="FTPK01000001">
    <property type="protein sequence ID" value="SIT65752.1"/>
    <property type="molecule type" value="Genomic_DNA"/>
</dbReference>
<keyword evidence="2" id="KW-0378">Hydrolase</keyword>
<organism evidence="2 3">
    <name type="scientific">Ectothiorhodosinus mongolicus</name>
    <dbReference type="NCBI Taxonomy" id="233100"/>
    <lineage>
        <taxon>Bacteria</taxon>
        <taxon>Pseudomonadati</taxon>
        <taxon>Pseudomonadota</taxon>
        <taxon>Gammaproteobacteria</taxon>
        <taxon>Chromatiales</taxon>
        <taxon>Ectothiorhodospiraceae</taxon>
        <taxon>Ectothiorhodosinus</taxon>
    </lineage>
</organism>
<gene>
    <name evidence="2" type="ORF">SAMN05216526_0203</name>
</gene>
<keyword evidence="2" id="KW-0808">Transferase</keyword>
<dbReference type="STRING" id="233100.SAMN05216526_0203"/>
<feature type="domain" description="CobE/GbiG C-terminal" evidence="1">
    <location>
        <begin position="18"/>
        <end position="140"/>
    </location>
</feature>
<evidence type="ECO:0000313" key="3">
    <source>
        <dbReference type="Proteomes" id="UP000223759"/>
    </source>
</evidence>
<protein>
    <submittedName>
        <fullName evidence="2">Cobalt-precorrin 5A hydrolase/cobalt-precorrin 5A hydrolase / precorrin-3B C17-methyltransferase</fullName>
    </submittedName>
</protein>
<dbReference type="GO" id="GO:0009236">
    <property type="term" value="P:cobalamin biosynthetic process"/>
    <property type="evidence" value="ECO:0007669"/>
    <property type="project" value="InterPro"/>
</dbReference>
<dbReference type="RefSeq" id="WP_084178574.1">
    <property type="nucleotide sequence ID" value="NZ_CP023018.1"/>
</dbReference>
<sequence>MMGSDPISPNGSDPIRPLALGLGFQAGASVAELRAGLAQFQGQLGIAPGAAVVLAVVDKRLNSEGLRALVAQSQVTLVPFSAAALSQVSVPHPATRVAQKLGTPSVAEAAALLAAGYPNAELLVPKTRIQGALGAWMTFAAAQPLMPRAAC</sequence>
<dbReference type="SUPFAM" id="SSF159664">
    <property type="entry name" value="CobE/GbiG C-terminal domain-like"/>
    <property type="match status" value="1"/>
</dbReference>
<dbReference type="Pfam" id="PF01890">
    <property type="entry name" value="CbiG_C"/>
    <property type="match status" value="1"/>
</dbReference>
<keyword evidence="2" id="KW-0489">Methyltransferase</keyword>
<dbReference type="Gene3D" id="3.30.420.180">
    <property type="entry name" value="CobE/GbiG C-terminal domain"/>
    <property type="match status" value="1"/>
</dbReference>
<dbReference type="PANTHER" id="PTHR37477:SF1">
    <property type="entry name" value="COBALT-PRECORRIN-5A HYDROLASE"/>
    <property type="match status" value="1"/>
</dbReference>
<proteinExistence type="predicted"/>
<name>A0A1R3VRK0_9GAMM</name>
<dbReference type="GO" id="GO:0008168">
    <property type="term" value="F:methyltransferase activity"/>
    <property type="evidence" value="ECO:0007669"/>
    <property type="project" value="UniProtKB-KW"/>
</dbReference>
<dbReference type="InterPro" id="IPR052553">
    <property type="entry name" value="CbiG_hydrolase"/>
</dbReference>
<dbReference type="InterPro" id="IPR002750">
    <property type="entry name" value="CobE/GbiG_C"/>
</dbReference>
<reference evidence="2 3" key="1">
    <citation type="submission" date="2017-01" db="EMBL/GenBank/DDBJ databases">
        <authorList>
            <person name="Mah S.A."/>
            <person name="Swanson W.J."/>
            <person name="Moy G.W."/>
            <person name="Vacquier V.D."/>
        </authorList>
    </citation>
    <scope>NUCLEOTIDE SEQUENCE [LARGE SCALE GENOMIC DNA]</scope>
    <source>
        <strain evidence="2 3">M9</strain>
    </source>
</reference>
<evidence type="ECO:0000313" key="2">
    <source>
        <dbReference type="EMBL" id="SIT65752.1"/>
    </source>
</evidence>
<accession>A0A1R3VRK0</accession>
<dbReference type="PANTHER" id="PTHR37477">
    <property type="entry name" value="COBALT-PRECORRIN-5A HYDROLASE"/>
    <property type="match status" value="1"/>
</dbReference>
<keyword evidence="3" id="KW-1185">Reference proteome</keyword>
<dbReference type="AlphaFoldDB" id="A0A1R3VRK0"/>
<evidence type="ECO:0000259" key="1">
    <source>
        <dbReference type="Pfam" id="PF01890"/>
    </source>
</evidence>
<dbReference type="GO" id="GO:0032259">
    <property type="term" value="P:methylation"/>
    <property type="evidence" value="ECO:0007669"/>
    <property type="project" value="UniProtKB-KW"/>
</dbReference>
<dbReference type="InterPro" id="IPR036518">
    <property type="entry name" value="CobE/GbiG_C_sf"/>
</dbReference>
<dbReference type="GO" id="GO:0016787">
    <property type="term" value="F:hydrolase activity"/>
    <property type="evidence" value="ECO:0007669"/>
    <property type="project" value="UniProtKB-KW"/>
</dbReference>